<name>A0A5C7FBB9_9BACT</name>
<organism evidence="3 4">
    <name type="scientific">Neolewinella aurantiaca</name>
    <dbReference type="NCBI Taxonomy" id="2602767"/>
    <lineage>
        <taxon>Bacteria</taxon>
        <taxon>Pseudomonadati</taxon>
        <taxon>Bacteroidota</taxon>
        <taxon>Saprospiria</taxon>
        <taxon>Saprospirales</taxon>
        <taxon>Lewinellaceae</taxon>
        <taxon>Neolewinella</taxon>
    </lineage>
</organism>
<dbReference type="Proteomes" id="UP000321907">
    <property type="component" value="Unassembled WGS sequence"/>
</dbReference>
<evidence type="ECO:0000313" key="3">
    <source>
        <dbReference type="EMBL" id="TXF87995.1"/>
    </source>
</evidence>
<evidence type="ECO:0000259" key="2">
    <source>
        <dbReference type="PROSITE" id="PS50110"/>
    </source>
</evidence>
<gene>
    <name evidence="3" type="ORF">FUA23_16680</name>
</gene>
<feature type="modified residue" description="4-aspartylphosphate" evidence="1">
    <location>
        <position position="55"/>
    </location>
</feature>
<dbReference type="RefSeq" id="WP_147931904.1">
    <property type="nucleotide sequence ID" value="NZ_VOXD01000028.1"/>
</dbReference>
<dbReference type="EMBL" id="VOXD01000028">
    <property type="protein sequence ID" value="TXF87995.1"/>
    <property type="molecule type" value="Genomic_DNA"/>
</dbReference>
<proteinExistence type="predicted"/>
<reference evidence="3 4" key="1">
    <citation type="submission" date="2019-08" db="EMBL/GenBank/DDBJ databases">
        <title>Lewinella sp. strain SSH13 Genome sequencing and assembly.</title>
        <authorList>
            <person name="Kim I."/>
        </authorList>
    </citation>
    <scope>NUCLEOTIDE SEQUENCE [LARGE SCALE GENOMIC DNA]</scope>
    <source>
        <strain evidence="3 4">SSH13</strain>
    </source>
</reference>
<protein>
    <recommendedName>
        <fullName evidence="2">Response regulatory domain-containing protein</fullName>
    </recommendedName>
</protein>
<evidence type="ECO:0000313" key="4">
    <source>
        <dbReference type="Proteomes" id="UP000321907"/>
    </source>
</evidence>
<dbReference type="Gene3D" id="2.40.50.1020">
    <property type="entry name" value="LytTr DNA-binding domain"/>
    <property type="match status" value="1"/>
</dbReference>
<dbReference type="SUPFAM" id="SSF52172">
    <property type="entry name" value="CheY-like"/>
    <property type="match status" value="1"/>
</dbReference>
<dbReference type="InterPro" id="IPR001789">
    <property type="entry name" value="Sig_transdc_resp-reg_receiver"/>
</dbReference>
<dbReference type="Gene3D" id="3.40.50.2300">
    <property type="match status" value="1"/>
</dbReference>
<keyword evidence="1" id="KW-0597">Phosphoprotein</keyword>
<dbReference type="PROSITE" id="PS50110">
    <property type="entry name" value="RESPONSE_REGULATORY"/>
    <property type="match status" value="1"/>
</dbReference>
<comment type="caution">
    <text evidence="3">The sequence shown here is derived from an EMBL/GenBank/DDBJ whole genome shotgun (WGS) entry which is preliminary data.</text>
</comment>
<evidence type="ECO:0000256" key="1">
    <source>
        <dbReference type="PROSITE-ProRule" id="PRU00169"/>
    </source>
</evidence>
<feature type="domain" description="Response regulatory" evidence="2">
    <location>
        <begin position="7"/>
        <end position="121"/>
    </location>
</feature>
<dbReference type="AlphaFoldDB" id="A0A5C7FBB9"/>
<dbReference type="InterPro" id="IPR011006">
    <property type="entry name" value="CheY-like_superfamily"/>
</dbReference>
<accession>A0A5C7FBB9</accession>
<sequence>MPNQKPRILIVEDRESDYRTLSSDLTDLGFIPSPQIKCLTEFLRYQSPYDLAIIDMELKGSRNNRDGIAVIKALKGKVPIIIHTIFGEEIIYNQIEPHHHVTEIMKPGNRMGWHARIPRMLIRFHGSAAYKQFALNLTPTNAIRIQQSLFRGFAVPRGPGKGKAVLPPDSISYIETRAQNAKGKVFFISDHGAFSRTGTLTNIMNNSRAAANLLQINNSCVINHNRIIGFSKETIEVSIDKNRYGVGWKKLRVGRSFLDDVRDLIRGLG</sequence>
<keyword evidence="4" id="KW-1185">Reference proteome</keyword>
<dbReference type="GO" id="GO:0000160">
    <property type="term" value="P:phosphorelay signal transduction system"/>
    <property type="evidence" value="ECO:0007669"/>
    <property type="project" value="InterPro"/>
</dbReference>